<dbReference type="Gene3D" id="2.130.10.130">
    <property type="entry name" value="Integrin alpha, N-terminal"/>
    <property type="match status" value="1"/>
</dbReference>
<organism evidence="1 2">
    <name type="scientific">Pendulispora brunnea</name>
    <dbReference type="NCBI Taxonomy" id="2905690"/>
    <lineage>
        <taxon>Bacteria</taxon>
        <taxon>Pseudomonadati</taxon>
        <taxon>Myxococcota</taxon>
        <taxon>Myxococcia</taxon>
        <taxon>Myxococcales</taxon>
        <taxon>Sorangiineae</taxon>
        <taxon>Pendulisporaceae</taxon>
        <taxon>Pendulispora</taxon>
    </lineage>
</organism>
<dbReference type="InterPro" id="IPR028994">
    <property type="entry name" value="Integrin_alpha_N"/>
</dbReference>
<evidence type="ECO:0000313" key="1">
    <source>
        <dbReference type="EMBL" id="WXA98001.1"/>
    </source>
</evidence>
<evidence type="ECO:0000313" key="2">
    <source>
        <dbReference type="Proteomes" id="UP001379533"/>
    </source>
</evidence>
<keyword evidence="2" id="KW-1185">Reference proteome</keyword>
<dbReference type="EMBL" id="CP089982">
    <property type="protein sequence ID" value="WXA98001.1"/>
    <property type="molecule type" value="Genomic_DNA"/>
</dbReference>
<dbReference type="SUPFAM" id="SSF69318">
    <property type="entry name" value="Integrin alpha N-terminal domain"/>
    <property type="match status" value="1"/>
</dbReference>
<sequence length="122" mass="12993">MTKPSYHGLVTADVDGNGYDDIIVGLESSRSDFRLIRGSADSLRLDPFRGPTVEEDGSVVSVSTVGDVDGNGCDDVLVVGKSVAAPDATDAYLFLGSQTGLRISPVLFTQSRFDRVPKISKR</sequence>
<dbReference type="Proteomes" id="UP001379533">
    <property type="component" value="Chromosome"/>
</dbReference>
<accession>A0ABZ2KNT1</accession>
<protein>
    <submittedName>
        <fullName evidence="1">VCBS repeat-containing protein</fullName>
    </submittedName>
</protein>
<gene>
    <name evidence="1" type="ORF">LZC95_14310</name>
</gene>
<proteinExistence type="predicted"/>
<name>A0ABZ2KNT1_9BACT</name>
<reference evidence="1 2" key="1">
    <citation type="submission" date="2021-12" db="EMBL/GenBank/DDBJ databases">
        <title>Discovery of the Pendulisporaceae a myxobacterial family with distinct sporulation behavior and unique specialized metabolism.</title>
        <authorList>
            <person name="Garcia R."/>
            <person name="Popoff A."/>
            <person name="Bader C.D."/>
            <person name="Loehr J."/>
            <person name="Walesch S."/>
            <person name="Walt C."/>
            <person name="Boldt J."/>
            <person name="Bunk B."/>
            <person name="Haeckl F.J.F.P.J."/>
            <person name="Gunesch A.P."/>
            <person name="Birkelbach J."/>
            <person name="Nuebel U."/>
            <person name="Pietschmann T."/>
            <person name="Bach T."/>
            <person name="Mueller R."/>
        </authorList>
    </citation>
    <scope>NUCLEOTIDE SEQUENCE [LARGE SCALE GENOMIC DNA]</scope>
    <source>
        <strain evidence="1 2">MSr12523</strain>
    </source>
</reference>
<dbReference type="RefSeq" id="WP_394848618.1">
    <property type="nucleotide sequence ID" value="NZ_CP089982.1"/>
</dbReference>